<keyword evidence="3" id="KW-0805">Transcription regulation</keyword>
<dbReference type="GO" id="GO:0008270">
    <property type="term" value="F:zinc ion binding"/>
    <property type="evidence" value="ECO:0007669"/>
    <property type="project" value="InterPro"/>
</dbReference>
<dbReference type="InterPro" id="IPR036673">
    <property type="entry name" value="Cyanovirin-N_sf"/>
</dbReference>
<dbReference type="STRING" id="656916.A0A2G7G5J1"/>
<dbReference type="GO" id="GO:0003677">
    <property type="term" value="F:DNA binding"/>
    <property type="evidence" value="ECO:0007669"/>
    <property type="project" value="UniProtKB-KW"/>
</dbReference>
<keyword evidence="7" id="KW-0175">Coiled coil</keyword>
<dbReference type="Gene3D" id="2.30.60.10">
    <property type="entry name" value="Cyanovirin-N"/>
    <property type="match status" value="1"/>
</dbReference>
<comment type="caution">
    <text evidence="10">The sequence shown here is derived from an EMBL/GenBank/DDBJ whole genome shotgun (WGS) entry which is preliminary data.</text>
</comment>
<proteinExistence type="predicted"/>
<feature type="domain" description="Zn(2)-C6 fungal-type" evidence="9">
    <location>
        <begin position="169"/>
        <end position="198"/>
    </location>
</feature>
<evidence type="ECO:0000256" key="1">
    <source>
        <dbReference type="ARBA" id="ARBA00022723"/>
    </source>
</evidence>
<dbReference type="Proteomes" id="UP000231358">
    <property type="component" value="Unassembled WGS sequence"/>
</dbReference>
<keyword evidence="6" id="KW-0539">Nucleus</keyword>
<keyword evidence="2" id="KW-0862">Zinc</keyword>
<evidence type="ECO:0000256" key="4">
    <source>
        <dbReference type="ARBA" id="ARBA00023125"/>
    </source>
</evidence>
<feature type="region of interest" description="Disordered" evidence="8">
    <location>
        <begin position="655"/>
        <end position="675"/>
    </location>
</feature>
<evidence type="ECO:0000256" key="3">
    <source>
        <dbReference type="ARBA" id="ARBA00023015"/>
    </source>
</evidence>
<dbReference type="InterPro" id="IPR021858">
    <property type="entry name" value="Fun_TF"/>
</dbReference>
<dbReference type="SUPFAM" id="SSF57701">
    <property type="entry name" value="Zn2/Cys6 DNA-binding domain"/>
    <property type="match status" value="1"/>
</dbReference>
<dbReference type="GO" id="GO:0009893">
    <property type="term" value="P:positive regulation of metabolic process"/>
    <property type="evidence" value="ECO:0007669"/>
    <property type="project" value="UniProtKB-ARBA"/>
</dbReference>
<dbReference type="GO" id="GO:0000981">
    <property type="term" value="F:DNA-binding transcription factor activity, RNA polymerase II-specific"/>
    <property type="evidence" value="ECO:0007669"/>
    <property type="project" value="InterPro"/>
</dbReference>
<feature type="coiled-coil region" evidence="7">
    <location>
        <begin position="462"/>
        <end position="493"/>
    </location>
</feature>
<sequence length="727" mass="81698">MSSEWRKQCQDIKIVEDFKHNLRTNPHRGFPKQHLLAWCNFVGANGQTRLRQTRIPLDKCIGWNSDGFAGSNPRFIAESDGNGPTKGQCWNCVYQYWVREGQPNLGCWCKSAPPPKLVYEEESGDRGVQKFFNLDEVMRFSDGNPLCHGFSAMPDLEDPSDEQLLRIGQRRIKCDEARPHCLKCSSTGRKCDGYEAPSPPPPQRNVGLRLPYVYPQTLQCSGNTRETRSFQFFYEHTVPSLAGLCGSEFWSGLVLRVSQHETAIYHALIALGSLHENFENGHWLTRRGIDTFAVQQYVSAIRALLGSSDSSPCVSPGQPAGSPRSLTLDVCLISCILFIFIEIMSGHYVSAVGHVRSGIKILQDVYEDPHSGTYHHPYLKPSTVTNLEMDYLRKILNRLQDQTLTLTRTPTDLALRDGLQVVGSRHAEIPECFLSISDAHECFEYHVARLYQEYSAIEPRKADMALGEYNNLMQQAEALMDKWSTALHRFEELRGSRLTYRDSIGLKILRIYQCWRLVILDRGKSEVTDLQSWDKYNSTFQLIVSLAEAVINTADSDAPQSSNTSALAGTFNEDRRPSFSLDMGIICPLYDVATLCRDPSIRRQAVKVLRSASRQEGLLNSHLCAIVAEQVIELEETAALRGGIDDQKCLASVATHPLGPKPSSQAEASSQHITRSSEVPHAARFIYAYPIFDPLYKQAFLTLTVDQVGERHTKIPLPAMTAMLDMD</sequence>
<keyword evidence="4" id="KW-0238">DNA-binding</keyword>
<evidence type="ECO:0000313" key="11">
    <source>
        <dbReference type="Proteomes" id="UP000231358"/>
    </source>
</evidence>
<evidence type="ECO:0000256" key="7">
    <source>
        <dbReference type="SAM" id="Coils"/>
    </source>
</evidence>
<reference evidence="10 11" key="1">
    <citation type="submission" date="2017-05" db="EMBL/GenBank/DDBJ databases">
        <title>Genome sequence for an aflatoxigenic pathogen of Argentinian peanut, Aspergillus arachidicola.</title>
        <authorList>
            <person name="Moore G."/>
            <person name="Beltz S.B."/>
            <person name="Mack B.M."/>
        </authorList>
    </citation>
    <scope>NUCLEOTIDE SEQUENCE [LARGE SCALE GENOMIC DNA]</scope>
    <source>
        <strain evidence="10 11">CBS 117610</strain>
    </source>
</reference>
<evidence type="ECO:0000259" key="9">
    <source>
        <dbReference type="Pfam" id="PF00172"/>
    </source>
</evidence>
<dbReference type="Pfam" id="PF00172">
    <property type="entry name" value="Zn_clus"/>
    <property type="match status" value="1"/>
</dbReference>
<dbReference type="CDD" id="cd00067">
    <property type="entry name" value="GAL4"/>
    <property type="match status" value="1"/>
</dbReference>
<keyword evidence="11" id="KW-1185">Reference proteome</keyword>
<dbReference type="PANTHER" id="PTHR36206">
    <property type="entry name" value="ASPERCRYPTIN BIOSYNTHESIS CLUSTER-SPECIFIC TRANSCRIPTION REGULATOR ATNN-RELATED"/>
    <property type="match status" value="1"/>
</dbReference>
<evidence type="ECO:0000256" key="8">
    <source>
        <dbReference type="SAM" id="MobiDB-lite"/>
    </source>
</evidence>
<gene>
    <name evidence="10" type="ORF">AARAC_001537</name>
</gene>
<protein>
    <recommendedName>
        <fullName evidence="9">Zn(2)-C6 fungal-type domain-containing protein</fullName>
    </recommendedName>
</protein>
<dbReference type="EMBL" id="NEXV01000118">
    <property type="protein sequence ID" value="PIG88093.1"/>
    <property type="molecule type" value="Genomic_DNA"/>
</dbReference>
<evidence type="ECO:0000256" key="2">
    <source>
        <dbReference type="ARBA" id="ARBA00022833"/>
    </source>
</evidence>
<dbReference type="InterPro" id="IPR052360">
    <property type="entry name" value="Transcr_Regulatory_Proteins"/>
</dbReference>
<organism evidence="10 11">
    <name type="scientific">Aspergillus arachidicola</name>
    <dbReference type="NCBI Taxonomy" id="656916"/>
    <lineage>
        <taxon>Eukaryota</taxon>
        <taxon>Fungi</taxon>
        <taxon>Dikarya</taxon>
        <taxon>Ascomycota</taxon>
        <taxon>Pezizomycotina</taxon>
        <taxon>Eurotiomycetes</taxon>
        <taxon>Eurotiomycetidae</taxon>
        <taxon>Eurotiales</taxon>
        <taxon>Aspergillaceae</taxon>
        <taxon>Aspergillus</taxon>
        <taxon>Aspergillus subgen. Circumdati</taxon>
    </lineage>
</organism>
<accession>A0A2G7G5J1</accession>
<keyword evidence="1" id="KW-0479">Metal-binding</keyword>
<evidence type="ECO:0000256" key="5">
    <source>
        <dbReference type="ARBA" id="ARBA00023163"/>
    </source>
</evidence>
<keyword evidence="5" id="KW-0804">Transcription</keyword>
<dbReference type="InterPro" id="IPR001138">
    <property type="entry name" value="Zn2Cys6_DnaBD"/>
</dbReference>
<evidence type="ECO:0000313" key="10">
    <source>
        <dbReference type="EMBL" id="PIG88093.1"/>
    </source>
</evidence>
<evidence type="ECO:0000256" key="6">
    <source>
        <dbReference type="ARBA" id="ARBA00023242"/>
    </source>
</evidence>
<dbReference type="Gene3D" id="4.10.240.10">
    <property type="entry name" value="Zn(2)-C6 fungal-type DNA-binding domain"/>
    <property type="match status" value="1"/>
</dbReference>
<dbReference type="Pfam" id="PF11951">
    <property type="entry name" value="Fungal_trans_2"/>
    <property type="match status" value="1"/>
</dbReference>
<feature type="compositionally biased region" description="Polar residues" evidence="8">
    <location>
        <begin position="662"/>
        <end position="675"/>
    </location>
</feature>
<dbReference type="PANTHER" id="PTHR36206:SF12">
    <property type="entry name" value="ASPERCRYPTIN BIOSYNTHESIS CLUSTER-SPECIFIC TRANSCRIPTION REGULATOR ATNN-RELATED"/>
    <property type="match status" value="1"/>
</dbReference>
<name>A0A2G7G5J1_9EURO</name>
<dbReference type="InterPro" id="IPR036864">
    <property type="entry name" value="Zn2-C6_fun-type_DNA-bd_sf"/>
</dbReference>
<dbReference type="AlphaFoldDB" id="A0A2G7G5J1"/>